<dbReference type="GO" id="GO:0016020">
    <property type="term" value="C:membrane"/>
    <property type="evidence" value="ECO:0007669"/>
    <property type="project" value="UniProtKB-SubCell"/>
</dbReference>
<dbReference type="AlphaFoldDB" id="A0A0N4UIR1"/>
<feature type="transmembrane region" description="Helical" evidence="5">
    <location>
        <begin position="211"/>
        <end position="232"/>
    </location>
</feature>
<keyword evidence="3 5" id="KW-1133">Transmembrane helix</keyword>
<keyword evidence="9" id="KW-1185">Reference proteome</keyword>
<gene>
    <name evidence="7" type="ORF">DME_LOCUS10091</name>
</gene>
<evidence type="ECO:0000313" key="7">
    <source>
        <dbReference type="EMBL" id="VDN60118.1"/>
    </source>
</evidence>
<reference evidence="10" key="1">
    <citation type="submission" date="2017-02" db="UniProtKB">
        <authorList>
            <consortium name="WormBaseParasite"/>
        </authorList>
    </citation>
    <scope>IDENTIFICATION</scope>
</reference>
<organism evidence="8 10">
    <name type="scientific">Dracunculus medinensis</name>
    <name type="common">Guinea worm</name>
    <dbReference type="NCBI Taxonomy" id="318479"/>
    <lineage>
        <taxon>Eukaryota</taxon>
        <taxon>Metazoa</taxon>
        <taxon>Ecdysozoa</taxon>
        <taxon>Nematoda</taxon>
        <taxon>Chromadorea</taxon>
        <taxon>Rhabditida</taxon>
        <taxon>Spirurina</taxon>
        <taxon>Dracunculoidea</taxon>
        <taxon>Dracunculidae</taxon>
        <taxon>Dracunculus</taxon>
    </lineage>
</organism>
<feature type="transmembrane region" description="Helical" evidence="5">
    <location>
        <begin position="160"/>
        <end position="183"/>
    </location>
</feature>
<evidence type="ECO:0000256" key="4">
    <source>
        <dbReference type="ARBA" id="ARBA00023136"/>
    </source>
</evidence>
<accession>A0A0N4UIR1</accession>
<dbReference type="OrthoDB" id="5838358at2759"/>
<dbReference type="CDD" id="cd00637">
    <property type="entry name" value="7tm_classA_rhodopsin-like"/>
    <property type="match status" value="1"/>
</dbReference>
<keyword evidence="4 5" id="KW-0472">Membrane</keyword>
<reference evidence="7 9" key="2">
    <citation type="submission" date="2018-11" db="EMBL/GenBank/DDBJ databases">
        <authorList>
            <consortium name="Pathogen Informatics"/>
        </authorList>
    </citation>
    <scope>NUCLEOTIDE SEQUENCE [LARGE SCALE GENOMIC DNA]</scope>
</reference>
<sequence length="310" mass="35720">MSDYSFGMAQKVKDAIMVLLRVHVVQSAFWKMVVHLWNLCLNSATIITCTLQTLINSFLLLAFFTDNKLRSNSNLFLLISLTFTDLLYSVTELPYVIYMLCGWAAEGDIYHYNVKTMTYLGSIPMVFMKADIVLTTFIAVSRALALFFPLTYFRSNKKRIFILMLILTTSIAMFDIIVCYSFKKSRESYDCFSFGCCIGKIYRIYRGATNLIFHLFTCFITIAVIICPRKTVKVGDQRAQVRRKTEEANFRELDFIIRFCTSLNILAHSFIFAIAHKDLRKRLTEIFNSKSTTKIIRSSILPTNNSKAHP</sequence>
<feature type="transmembrane region" description="Helical" evidence="5">
    <location>
        <begin position="75"/>
        <end position="105"/>
    </location>
</feature>
<proteinExistence type="predicted"/>
<name>A0A0N4UIR1_DRAME</name>
<evidence type="ECO:0000256" key="5">
    <source>
        <dbReference type="SAM" id="Phobius"/>
    </source>
</evidence>
<comment type="subcellular location">
    <subcellularLocation>
        <location evidence="1">Membrane</location>
    </subcellularLocation>
</comment>
<dbReference type="Pfam" id="PF10316">
    <property type="entry name" value="7TM_GPCR_Srbc"/>
    <property type="match status" value="1"/>
</dbReference>
<dbReference type="Proteomes" id="UP000274756">
    <property type="component" value="Unassembled WGS sequence"/>
</dbReference>
<dbReference type="PANTHER" id="PTHR46955:SF3">
    <property type="entry name" value="G_PROTEIN_RECEP_F1_2 DOMAIN-CONTAINING PROTEIN"/>
    <property type="match status" value="1"/>
</dbReference>
<protein>
    <submittedName>
        <fullName evidence="10">G_PROTEIN_RECEP_F1_2 domain-containing protein</fullName>
    </submittedName>
</protein>
<dbReference type="EMBL" id="UYYG01001201">
    <property type="protein sequence ID" value="VDN60118.1"/>
    <property type="molecule type" value="Genomic_DNA"/>
</dbReference>
<dbReference type="InterPro" id="IPR017452">
    <property type="entry name" value="GPCR_Rhodpsn_7TM"/>
</dbReference>
<evidence type="ECO:0000256" key="3">
    <source>
        <dbReference type="ARBA" id="ARBA00022989"/>
    </source>
</evidence>
<evidence type="ECO:0000256" key="2">
    <source>
        <dbReference type="ARBA" id="ARBA00022692"/>
    </source>
</evidence>
<feature type="domain" description="G-protein coupled receptors family 1 profile" evidence="6">
    <location>
        <begin position="55"/>
        <end position="226"/>
    </location>
</feature>
<dbReference type="PANTHER" id="PTHR46955">
    <property type="entry name" value="PROTEIN CBG01349-RELATED"/>
    <property type="match status" value="1"/>
</dbReference>
<dbReference type="WBParaSite" id="DME_0000750601-mRNA-1">
    <property type="protein sequence ID" value="DME_0000750601-mRNA-1"/>
    <property type="gene ID" value="DME_0000750601"/>
</dbReference>
<evidence type="ECO:0000313" key="10">
    <source>
        <dbReference type="WBParaSite" id="DME_0000750601-mRNA-1"/>
    </source>
</evidence>
<feature type="transmembrane region" description="Helical" evidence="5">
    <location>
        <begin position="125"/>
        <end position="148"/>
    </location>
</feature>
<dbReference type="InterPro" id="IPR052322">
    <property type="entry name" value="Mito_rRNA_Mtase_NSUN4"/>
</dbReference>
<feature type="transmembrane region" description="Helical" evidence="5">
    <location>
        <begin position="253"/>
        <end position="275"/>
    </location>
</feature>
<dbReference type="PROSITE" id="PS50262">
    <property type="entry name" value="G_PROTEIN_RECEP_F1_2"/>
    <property type="match status" value="1"/>
</dbReference>
<evidence type="ECO:0000259" key="6">
    <source>
        <dbReference type="PROSITE" id="PS50262"/>
    </source>
</evidence>
<evidence type="ECO:0000256" key="1">
    <source>
        <dbReference type="ARBA" id="ARBA00004370"/>
    </source>
</evidence>
<evidence type="ECO:0000313" key="9">
    <source>
        <dbReference type="Proteomes" id="UP000274756"/>
    </source>
</evidence>
<dbReference type="Gene3D" id="1.20.1070.10">
    <property type="entry name" value="Rhodopsin 7-helix transmembrane proteins"/>
    <property type="match status" value="1"/>
</dbReference>
<feature type="transmembrane region" description="Helical" evidence="5">
    <location>
        <begin position="36"/>
        <end position="63"/>
    </location>
</feature>
<keyword evidence="2 5" id="KW-0812">Transmembrane</keyword>
<dbReference type="InterPro" id="IPR019420">
    <property type="entry name" value="7TM_GPCR_serpentine_rcpt_Srbc"/>
</dbReference>
<dbReference type="SUPFAM" id="SSF81321">
    <property type="entry name" value="Family A G protein-coupled receptor-like"/>
    <property type="match status" value="1"/>
</dbReference>
<evidence type="ECO:0000313" key="8">
    <source>
        <dbReference type="Proteomes" id="UP000038040"/>
    </source>
</evidence>
<dbReference type="Proteomes" id="UP000038040">
    <property type="component" value="Unplaced"/>
</dbReference>